<feature type="compositionally biased region" description="Basic and acidic residues" evidence="1">
    <location>
        <begin position="749"/>
        <end position="760"/>
    </location>
</feature>
<feature type="domain" description="DUF1592" evidence="6">
    <location>
        <begin position="499"/>
        <end position="630"/>
    </location>
</feature>
<feature type="domain" description="Cytochrome C Planctomycete-type" evidence="7">
    <location>
        <begin position="55"/>
        <end position="102"/>
    </location>
</feature>
<dbReference type="Pfam" id="PF07626">
    <property type="entry name" value="PSD3"/>
    <property type="match status" value="1"/>
</dbReference>
<gene>
    <name evidence="9" type="ORF">Pla100_02390</name>
</gene>
<evidence type="ECO:0000256" key="1">
    <source>
        <dbReference type="SAM" id="MobiDB-lite"/>
    </source>
</evidence>
<dbReference type="Pfam" id="PF07637">
    <property type="entry name" value="PSD5"/>
    <property type="match status" value="1"/>
</dbReference>
<evidence type="ECO:0000259" key="5">
    <source>
        <dbReference type="Pfam" id="PF07627"/>
    </source>
</evidence>
<dbReference type="Pfam" id="PF07635">
    <property type="entry name" value="PSCyt1"/>
    <property type="match status" value="1"/>
</dbReference>
<keyword evidence="10" id="KW-1185">Reference proteome</keyword>
<dbReference type="InterPro" id="IPR011478">
    <property type="entry name" value="DUF1585"/>
</dbReference>
<feature type="chain" id="PRO_5022766617" description="Planctomycete cytochrome C" evidence="2">
    <location>
        <begin position="34"/>
        <end position="865"/>
    </location>
</feature>
<dbReference type="Pfam" id="PF07627">
    <property type="entry name" value="PSCyt3"/>
    <property type="match status" value="1"/>
</dbReference>
<comment type="caution">
    <text evidence="9">The sequence shown here is derived from an EMBL/GenBank/DDBJ whole genome shotgun (WGS) entry which is preliminary data.</text>
</comment>
<dbReference type="Pfam" id="PF07624">
    <property type="entry name" value="PSD2"/>
    <property type="match status" value="1"/>
</dbReference>
<feature type="domain" description="DUF1587" evidence="4">
    <location>
        <begin position="139"/>
        <end position="202"/>
    </location>
</feature>
<dbReference type="InterPro" id="IPR013036">
    <property type="entry name" value="DUF1587"/>
</dbReference>
<name>A0A5C6AV57_9BACT</name>
<organism evidence="9 10">
    <name type="scientific">Neorhodopirellula pilleata</name>
    <dbReference type="NCBI Taxonomy" id="2714738"/>
    <lineage>
        <taxon>Bacteria</taxon>
        <taxon>Pseudomonadati</taxon>
        <taxon>Planctomycetota</taxon>
        <taxon>Planctomycetia</taxon>
        <taxon>Pirellulales</taxon>
        <taxon>Pirellulaceae</taxon>
        <taxon>Neorhodopirellula</taxon>
    </lineage>
</organism>
<dbReference type="AlphaFoldDB" id="A0A5C6AV57"/>
<evidence type="ECO:0000313" key="10">
    <source>
        <dbReference type="Proteomes" id="UP000316213"/>
    </source>
</evidence>
<evidence type="ECO:0000256" key="2">
    <source>
        <dbReference type="SAM" id="SignalP"/>
    </source>
</evidence>
<feature type="region of interest" description="Disordered" evidence="1">
    <location>
        <begin position="838"/>
        <end position="865"/>
    </location>
</feature>
<dbReference type="InterPro" id="IPR013043">
    <property type="entry name" value="DUF1595"/>
</dbReference>
<evidence type="ECO:0000313" key="9">
    <source>
        <dbReference type="EMBL" id="TWU03321.1"/>
    </source>
</evidence>
<accession>A0A5C6AV57</accession>
<dbReference type="Pfam" id="PF07631">
    <property type="entry name" value="PSD4"/>
    <property type="match status" value="1"/>
</dbReference>
<evidence type="ECO:0000259" key="7">
    <source>
        <dbReference type="Pfam" id="PF07635"/>
    </source>
</evidence>
<dbReference type="InterPro" id="IPR011429">
    <property type="entry name" value="Cyt_c_Planctomycete-type"/>
</dbReference>
<evidence type="ECO:0000259" key="3">
    <source>
        <dbReference type="Pfam" id="PF07624"/>
    </source>
</evidence>
<feature type="signal peptide" evidence="2">
    <location>
        <begin position="1"/>
        <end position="33"/>
    </location>
</feature>
<dbReference type="RefSeq" id="WP_146575864.1">
    <property type="nucleotide sequence ID" value="NZ_SJPM01000001.1"/>
</dbReference>
<protein>
    <recommendedName>
        <fullName evidence="11">Planctomycete cytochrome C</fullName>
    </recommendedName>
</protein>
<reference evidence="9 10" key="1">
    <citation type="submission" date="2019-02" db="EMBL/GenBank/DDBJ databases">
        <title>Deep-cultivation of Planctomycetes and their phenomic and genomic characterization uncovers novel biology.</title>
        <authorList>
            <person name="Wiegand S."/>
            <person name="Jogler M."/>
            <person name="Boedeker C."/>
            <person name="Pinto D."/>
            <person name="Vollmers J."/>
            <person name="Rivas-Marin E."/>
            <person name="Kohn T."/>
            <person name="Peeters S.H."/>
            <person name="Heuer A."/>
            <person name="Rast P."/>
            <person name="Oberbeckmann S."/>
            <person name="Bunk B."/>
            <person name="Jeske O."/>
            <person name="Meyerdierks A."/>
            <person name="Storesund J.E."/>
            <person name="Kallscheuer N."/>
            <person name="Luecker S."/>
            <person name="Lage O.M."/>
            <person name="Pohl T."/>
            <person name="Merkel B.J."/>
            <person name="Hornburger P."/>
            <person name="Mueller R.-W."/>
            <person name="Bruemmer F."/>
            <person name="Labrenz M."/>
            <person name="Spormann A.M."/>
            <person name="Op Den Camp H."/>
            <person name="Overmann J."/>
            <person name="Amann R."/>
            <person name="Jetten M.S.M."/>
            <person name="Mascher T."/>
            <person name="Medema M.H."/>
            <person name="Devos D.P."/>
            <person name="Kaster A.-K."/>
            <person name="Ovreas L."/>
            <person name="Rohde M."/>
            <person name="Galperin M.Y."/>
            <person name="Jogler C."/>
        </authorList>
    </citation>
    <scope>NUCLEOTIDE SEQUENCE [LARGE SCALE GENOMIC DNA]</scope>
    <source>
        <strain evidence="9 10">Pla100</strain>
    </source>
</reference>
<sequence precursor="true">MRNLLPYHCFASAVFGSAVCMLLSLQSWSQAIADVVDQSAKQWEQTGWPLLETYCVDCHSPDYSEAEVDLTLLKTLEGVRENGDLATHVLGMIRFGAMPPEDAELPTSDERREMADRLDNLVFHSTCDLRPRPGKTTARRLNRAEYNHAIRDLFGMDLRPADRFPSDEVGGGFDNNADVLSLSPMLMDKYLTAAEFVTSQIIVDPETLPNVNQTFTGVTLNLIGDTRTGSFGQRYVQSDGVVWVEFDVPVGGQYSIEMIASPSKADYGKVLSTMHSPDGILKAVFEHESRDSSGSDDHESTRLTLAPGKSRYFFRTTSIPAEKREELLKNDPHWQINESRFEPITQLTQEAIEASRLPAGTSLKPDRKIDEDEFPFRFRSIVVRGPSESTREDLPPAQRMVLRKMASKRGDYFVNVAPSAKECLKPILTTAFRTPVTDEDLAPYVSVVEQMTERGSTYHEAMRVAISAVLVSPRFLFRVEVPETDADRKLAESGQPVPLSSNQLASRLSFFLWSSLPDDRLLKAASNNELKSPKKRIEHVRRMLSDPKAESLGSEFARQWFGLGGLSGRDFSELNRSGRSETPVELSAETLSRETEALFLHLLRDNRPVTELLTADYTFANEDLTKWYGLDRPTDPKVPADQFIQINGVDPARPGILGHAGVLALTSYPIRTSPVQRGKWILENVLGTPPPEAPPGVPGLEETKTASADATLREQLELHRADPGCASCHRVMDSLGFGLEEFDHLGRLRSSDNPARREAGGELPGGRAFQGTRELATLIADSETRKLAETAVRRMLAFAIGRELRPSDRCFVEAILDETAKNQYRVRDLLEQVIESPPFLNHQAELPTPSDQVADDTTPPTKGKS</sequence>
<evidence type="ECO:0000259" key="6">
    <source>
        <dbReference type="Pfam" id="PF07631"/>
    </source>
</evidence>
<keyword evidence="2" id="KW-0732">Signal</keyword>
<feature type="domain" description="DUF1585" evidence="3">
    <location>
        <begin position="766"/>
        <end position="839"/>
    </location>
</feature>
<dbReference type="EMBL" id="SJPM01000001">
    <property type="protein sequence ID" value="TWU03321.1"/>
    <property type="molecule type" value="Genomic_DNA"/>
</dbReference>
<feature type="domain" description="DUF1588" evidence="5">
    <location>
        <begin position="653"/>
        <end position="751"/>
    </location>
</feature>
<evidence type="ECO:0000259" key="4">
    <source>
        <dbReference type="Pfam" id="PF07626"/>
    </source>
</evidence>
<dbReference type="Proteomes" id="UP000316213">
    <property type="component" value="Unassembled WGS sequence"/>
</dbReference>
<dbReference type="InterPro" id="IPR013042">
    <property type="entry name" value="DUF1592"/>
</dbReference>
<proteinExistence type="predicted"/>
<evidence type="ECO:0000259" key="8">
    <source>
        <dbReference type="Pfam" id="PF07637"/>
    </source>
</evidence>
<dbReference type="OrthoDB" id="175242at2"/>
<dbReference type="InterPro" id="IPR013039">
    <property type="entry name" value="DUF1588"/>
</dbReference>
<feature type="region of interest" description="Disordered" evidence="1">
    <location>
        <begin position="749"/>
        <end position="768"/>
    </location>
</feature>
<feature type="domain" description="DUF1595" evidence="8">
    <location>
        <begin position="420"/>
        <end position="480"/>
    </location>
</feature>
<evidence type="ECO:0008006" key="11">
    <source>
        <dbReference type="Google" id="ProtNLM"/>
    </source>
</evidence>